<feature type="compositionally biased region" description="Acidic residues" evidence="1">
    <location>
        <begin position="477"/>
        <end position="493"/>
    </location>
</feature>
<feature type="transmembrane region" description="Helical" evidence="2">
    <location>
        <begin position="293"/>
        <end position="315"/>
    </location>
</feature>
<feature type="transmembrane region" description="Helical" evidence="2">
    <location>
        <begin position="347"/>
        <end position="365"/>
    </location>
</feature>
<dbReference type="RefSeq" id="WP_328821454.1">
    <property type="nucleotide sequence ID" value="NZ_WUYX01000060.1"/>
</dbReference>
<name>A0A6B0VRS9_9EURY</name>
<feature type="compositionally biased region" description="Basic and acidic residues" evidence="1">
    <location>
        <begin position="441"/>
        <end position="452"/>
    </location>
</feature>
<gene>
    <name evidence="3" type="ORF">GS429_17260</name>
</gene>
<dbReference type="InterPro" id="IPR007254">
    <property type="entry name" value="DUF373"/>
</dbReference>
<organism evidence="3 4">
    <name type="scientific">Natronorubrum halalkaliphilum</name>
    <dbReference type="NCBI Taxonomy" id="2691917"/>
    <lineage>
        <taxon>Archaea</taxon>
        <taxon>Methanobacteriati</taxon>
        <taxon>Methanobacteriota</taxon>
        <taxon>Stenosarchaea group</taxon>
        <taxon>Halobacteria</taxon>
        <taxon>Halobacteriales</taxon>
        <taxon>Natrialbaceae</taxon>
        <taxon>Natronorubrum</taxon>
    </lineage>
</organism>
<sequence length="500" mass="52613">MTTLVVCLDRTDDVGRKTGLRSPVVGWEAVRALVTDVGLADPEDSGVNSLLETLRVAQNLRDENEEVVVAVVSGDRESMVSADRAVASQLDELMVDYNPESAVVVIDSAEDERLVPIVESRLRVDSVDRVVVRQARDIESTYYLLKQFLADEELRQTVLVPIGLTLLVFPILATVVGPAEGAAAITTVIGVFLLYKGFNIDELVTGFAHQVRESLYSGQVSVVTYAVAAGLTFVGLFAGALGVSSLDDPSGVVIPAGQFAFDSVPWLAMAGLTASAGRLLDEAISDEPVRSSYLNLPFIVVAVGLVVRGFSAYFLEQQGVIDSVVVPAYEFGALSTEAFEMTAGQRLALFVVTAIVVSLVGARVASYFSGSRDDAELADGGSGASEITDGGPPTGPESKPTPMTESNQVPETGSSARSSALESESEREAGTEAESETETQSARDDASSHDSDPGEDSGSNSNLNSDTDTDSASNTDADVDADTDTDTDADADTEPNSRSE</sequence>
<dbReference type="PANTHER" id="PTHR38815">
    <property type="entry name" value="HYPOTHETICAL MEMBRANE PROTEIN, CONSERVED, DUF373 FAMILY"/>
    <property type="match status" value="1"/>
</dbReference>
<evidence type="ECO:0000313" key="4">
    <source>
        <dbReference type="Proteomes" id="UP000434101"/>
    </source>
</evidence>
<keyword evidence="2" id="KW-0812">Transmembrane</keyword>
<dbReference type="Pfam" id="PF04123">
    <property type="entry name" value="DUF373"/>
    <property type="match status" value="1"/>
</dbReference>
<evidence type="ECO:0000256" key="1">
    <source>
        <dbReference type="SAM" id="MobiDB-lite"/>
    </source>
</evidence>
<feature type="transmembrane region" description="Helical" evidence="2">
    <location>
        <begin position="220"/>
        <end position="243"/>
    </location>
</feature>
<feature type="region of interest" description="Disordered" evidence="1">
    <location>
        <begin position="371"/>
        <end position="500"/>
    </location>
</feature>
<keyword evidence="4" id="KW-1185">Reference proteome</keyword>
<comment type="caution">
    <text evidence="3">The sequence shown here is derived from an EMBL/GenBank/DDBJ whole genome shotgun (WGS) entry which is preliminary data.</text>
</comment>
<keyword evidence="2" id="KW-0472">Membrane</keyword>
<feature type="transmembrane region" description="Helical" evidence="2">
    <location>
        <begin position="263"/>
        <end position="281"/>
    </location>
</feature>
<protein>
    <submittedName>
        <fullName evidence="3">DUF373 family protein</fullName>
    </submittedName>
</protein>
<reference evidence="3 4" key="1">
    <citation type="submission" date="2020-01" db="EMBL/GenBank/DDBJ databases">
        <title>Natronorubrum sp. JWXQ-INN 674 isolated from Inner Mongolia Autonomous Region of China.</title>
        <authorList>
            <person name="Xue Q."/>
        </authorList>
    </citation>
    <scope>NUCLEOTIDE SEQUENCE [LARGE SCALE GENOMIC DNA]</scope>
    <source>
        <strain evidence="3 4">JWXQ-INN-674</strain>
    </source>
</reference>
<evidence type="ECO:0000256" key="2">
    <source>
        <dbReference type="SAM" id="Phobius"/>
    </source>
</evidence>
<feature type="transmembrane region" description="Helical" evidence="2">
    <location>
        <begin position="158"/>
        <end position="176"/>
    </location>
</feature>
<dbReference type="PANTHER" id="PTHR38815:SF1">
    <property type="entry name" value="DUF373 FAMILY PROTEIN"/>
    <property type="match status" value="1"/>
</dbReference>
<feature type="transmembrane region" description="Helical" evidence="2">
    <location>
        <begin position="182"/>
        <end position="199"/>
    </location>
</feature>
<feature type="compositionally biased region" description="Polar residues" evidence="1">
    <location>
        <begin position="401"/>
        <end position="413"/>
    </location>
</feature>
<keyword evidence="2" id="KW-1133">Transmembrane helix</keyword>
<dbReference type="Proteomes" id="UP000434101">
    <property type="component" value="Unassembled WGS sequence"/>
</dbReference>
<dbReference type="AlphaFoldDB" id="A0A6B0VRS9"/>
<dbReference type="EMBL" id="WUYX01000060">
    <property type="protein sequence ID" value="MXV63777.1"/>
    <property type="molecule type" value="Genomic_DNA"/>
</dbReference>
<evidence type="ECO:0000313" key="3">
    <source>
        <dbReference type="EMBL" id="MXV63777.1"/>
    </source>
</evidence>
<proteinExistence type="predicted"/>
<accession>A0A6B0VRS9</accession>
<feature type="compositionally biased region" description="Low complexity" evidence="1">
    <location>
        <begin position="456"/>
        <end position="476"/>
    </location>
</feature>